<reference evidence="4" key="1">
    <citation type="journal article" date="2019" name="Int. J. Syst. Evol. Microbiol.">
        <title>The Global Catalogue of Microorganisms (GCM) 10K type strain sequencing project: providing services to taxonomists for standard genome sequencing and annotation.</title>
        <authorList>
            <consortium name="The Broad Institute Genomics Platform"/>
            <consortium name="The Broad Institute Genome Sequencing Center for Infectious Disease"/>
            <person name="Wu L."/>
            <person name="Ma J."/>
        </authorList>
    </citation>
    <scope>NUCLEOTIDE SEQUENCE [LARGE SCALE GENOMIC DNA]</scope>
    <source>
        <strain evidence="4">KCTC 33792</strain>
    </source>
</reference>
<evidence type="ECO:0000313" key="3">
    <source>
        <dbReference type="EMBL" id="MFD2704222.1"/>
    </source>
</evidence>
<feature type="compositionally biased region" description="Basic and acidic residues" evidence="1">
    <location>
        <begin position="7"/>
        <end position="37"/>
    </location>
</feature>
<dbReference type="Proteomes" id="UP001597520">
    <property type="component" value="Unassembled WGS sequence"/>
</dbReference>
<dbReference type="EMBL" id="JBHUML010000002">
    <property type="protein sequence ID" value="MFD2704222.1"/>
    <property type="molecule type" value="Genomic_DNA"/>
</dbReference>
<feature type="transmembrane region" description="Helical" evidence="2">
    <location>
        <begin position="50"/>
        <end position="73"/>
    </location>
</feature>
<evidence type="ECO:0000256" key="1">
    <source>
        <dbReference type="SAM" id="MobiDB-lite"/>
    </source>
</evidence>
<sequence length="77" mass="8879">MGFWENVKNDYREEKEKQDAKEQAKDEARQNESEKEKLAKTANFAIKGAAIWYLAPFIAIAGVLAIMVVVWIWGMIF</sequence>
<keyword evidence="2" id="KW-1133">Transmembrane helix</keyword>
<protein>
    <submittedName>
        <fullName evidence="3">Uncharacterized protein</fullName>
    </submittedName>
</protein>
<keyword evidence="2" id="KW-0472">Membrane</keyword>
<comment type="caution">
    <text evidence="3">The sequence shown here is derived from an EMBL/GenBank/DDBJ whole genome shotgun (WGS) entry which is preliminary data.</text>
</comment>
<evidence type="ECO:0000313" key="4">
    <source>
        <dbReference type="Proteomes" id="UP001597520"/>
    </source>
</evidence>
<dbReference type="RefSeq" id="WP_380711511.1">
    <property type="nucleotide sequence ID" value="NZ_JBHUML010000002.1"/>
</dbReference>
<keyword evidence="2" id="KW-0812">Transmembrane</keyword>
<gene>
    <name evidence="3" type="ORF">ACFSUB_01980</name>
</gene>
<feature type="region of interest" description="Disordered" evidence="1">
    <location>
        <begin position="1"/>
        <end position="37"/>
    </location>
</feature>
<evidence type="ECO:0000256" key="2">
    <source>
        <dbReference type="SAM" id="Phobius"/>
    </source>
</evidence>
<keyword evidence="4" id="KW-1185">Reference proteome</keyword>
<name>A0ABW5SYQ4_9BACI</name>
<proteinExistence type="predicted"/>
<accession>A0ABW5SYQ4</accession>
<organism evidence="3 4">
    <name type="scientific">Salibacterium lacus</name>
    <dbReference type="NCBI Taxonomy" id="1898109"/>
    <lineage>
        <taxon>Bacteria</taxon>
        <taxon>Bacillati</taxon>
        <taxon>Bacillota</taxon>
        <taxon>Bacilli</taxon>
        <taxon>Bacillales</taxon>
        <taxon>Bacillaceae</taxon>
    </lineage>
</organism>